<keyword evidence="3" id="KW-1185">Reference proteome</keyword>
<accession>A0ABR7LE26</accession>
<gene>
    <name evidence="2" type="ORF">GPZ80_26720</name>
</gene>
<protein>
    <submittedName>
        <fullName evidence="2">VOC family protein</fullName>
    </submittedName>
</protein>
<dbReference type="InterPro" id="IPR037523">
    <property type="entry name" value="VOC_core"/>
</dbReference>
<evidence type="ECO:0000313" key="3">
    <source>
        <dbReference type="Proteomes" id="UP000734823"/>
    </source>
</evidence>
<organism evidence="2 3">
    <name type="scientific">Actinokineospora xionganensis</name>
    <dbReference type="NCBI Taxonomy" id="2684470"/>
    <lineage>
        <taxon>Bacteria</taxon>
        <taxon>Bacillati</taxon>
        <taxon>Actinomycetota</taxon>
        <taxon>Actinomycetes</taxon>
        <taxon>Pseudonocardiales</taxon>
        <taxon>Pseudonocardiaceae</taxon>
        <taxon>Actinokineospora</taxon>
    </lineage>
</organism>
<evidence type="ECO:0000259" key="1">
    <source>
        <dbReference type="PROSITE" id="PS51819"/>
    </source>
</evidence>
<dbReference type="Proteomes" id="UP000734823">
    <property type="component" value="Unassembled WGS sequence"/>
</dbReference>
<dbReference type="SUPFAM" id="SSF54593">
    <property type="entry name" value="Glyoxalase/Bleomycin resistance protein/Dihydroxybiphenyl dioxygenase"/>
    <property type="match status" value="1"/>
</dbReference>
<dbReference type="Pfam" id="PF00903">
    <property type="entry name" value="Glyoxalase"/>
    <property type="match status" value="1"/>
</dbReference>
<sequence length="183" mass="20271">MHPPRYRAKSTIAHYAVPRNMESGHPSGLTSSALEVLGWRQHCDSTATALRWGGTAMSIQLNHTIVHSRDKAASAKFTAEVLGLPAPFPFGPFLCVRTDNDVTLDFIDVDGEITEQHYAFLVSEDEFDEIFGRIKDRGLSYWADPHHRQTGEINTNDGGRGVYFDDPDGHALEILTRPYGSGS</sequence>
<dbReference type="CDD" id="cd08351">
    <property type="entry name" value="ChaP_like"/>
    <property type="match status" value="1"/>
</dbReference>
<reference evidence="2 3" key="1">
    <citation type="submission" date="2020-06" db="EMBL/GenBank/DDBJ databases">
        <title>Actinokineospora xiongansis sp. nov., isolated from soil of Baiyangdian.</title>
        <authorList>
            <person name="Zhang X."/>
        </authorList>
    </citation>
    <scope>NUCLEOTIDE SEQUENCE [LARGE SCALE GENOMIC DNA]</scope>
    <source>
        <strain evidence="2 3">HBU206404</strain>
    </source>
</reference>
<dbReference type="InterPro" id="IPR029068">
    <property type="entry name" value="Glyas_Bleomycin-R_OHBP_Dase"/>
</dbReference>
<dbReference type="PROSITE" id="PS51819">
    <property type="entry name" value="VOC"/>
    <property type="match status" value="1"/>
</dbReference>
<evidence type="ECO:0000313" key="2">
    <source>
        <dbReference type="EMBL" id="MBC6450758.1"/>
    </source>
</evidence>
<dbReference type="Gene3D" id="3.10.180.10">
    <property type="entry name" value="2,3-Dihydroxybiphenyl 1,2-Dioxygenase, domain 1"/>
    <property type="match status" value="1"/>
</dbReference>
<dbReference type="InterPro" id="IPR004360">
    <property type="entry name" value="Glyas_Fos-R_dOase_dom"/>
</dbReference>
<name>A0ABR7LE26_9PSEU</name>
<proteinExistence type="predicted"/>
<comment type="caution">
    <text evidence="2">The sequence shown here is derived from an EMBL/GenBank/DDBJ whole genome shotgun (WGS) entry which is preliminary data.</text>
</comment>
<dbReference type="EMBL" id="JABVED010000019">
    <property type="protein sequence ID" value="MBC6450758.1"/>
    <property type="molecule type" value="Genomic_DNA"/>
</dbReference>
<feature type="domain" description="VOC" evidence="1">
    <location>
        <begin position="60"/>
        <end position="177"/>
    </location>
</feature>